<keyword evidence="1" id="KW-0472">Membrane</keyword>
<accession>A0A151A990</accession>
<feature type="transmembrane region" description="Helical" evidence="1">
    <location>
        <begin position="63"/>
        <end position="81"/>
    </location>
</feature>
<dbReference type="EMBL" id="LTAZ01000017">
    <property type="protein sequence ID" value="KYH23947.1"/>
    <property type="molecule type" value="Genomic_DNA"/>
</dbReference>
<evidence type="ECO:0000259" key="2">
    <source>
        <dbReference type="Pfam" id="PF03779"/>
    </source>
</evidence>
<evidence type="ECO:0000313" key="3">
    <source>
        <dbReference type="EMBL" id="KYH23947.1"/>
    </source>
</evidence>
<dbReference type="OrthoDB" id="169701at2157"/>
<dbReference type="Proteomes" id="UP000075321">
    <property type="component" value="Unassembled WGS sequence"/>
</dbReference>
<dbReference type="RefSeq" id="WP_066385679.1">
    <property type="nucleotide sequence ID" value="NZ_LTAZ01000017.1"/>
</dbReference>
<keyword evidence="4" id="KW-1185">Reference proteome</keyword>
<feature type="transmembrane region" description="Helical" evidence="1">
    <location>
        <begin position="87"/>
        <end position="107"/>
    </location>
</feature>
<keyword evidence="1" id="KW-1133">Transmembrane helix</keyword>
<name>A0A151A990_9EURY</name>
<proteinExistence type="predicted"/>
<reference evidence="3 4" key="1">
    <citation type="submission" date="2016-02" db="EMBL/GenBank/DDBJ databases">
        <title>Genome sequence of Halalkalicoccus paucihalophilus DSM 24557.</title>
        <authorList>
            <person name="Poehlein A."/>
            <person name="Daniel R."/>
        </authorList>
    </citation>
    <scope>NUCLEOTIDE SEQUENCE [LARGE SCALE GENOMIC DNA]</scope>
    <source>
        <strain evidence="3 4">DSM 24557</strain>
    </source>
</reference>
<gene>
    <name evidence="3" type="ORF">HAPAU_40260</name>
</gene>
<feature type="transmembrane region" description="Helical" evidence="1">
    <location>
        <begin position="36"/>
        <end position="51"/>
    </location>
</feature>
<sequence>MRSPLQWITAFNGVLGLWLIVASLLDALAIDHWNDPLVGGIIVILAGYNYYSERTQGTINRRVAAINGVLGGWLIIAPFVYGISGRALWNSVSVGVLVVAFAGYNVYAAPRIERSATSSSDEMSQ</sequence>
<organism evidence="3 4">
    <name type="scientific">Halalkalicoccus paucihalophilus</name>
    <dbReference type="NCBI Taxonomy" id="1008153"/>
    <lineage>
        <taxon>Archaea</taxon>
        <taxon>Methanobacteriati</taxon>
        <taxon>Methanobacteriota</taxon>
        <taxon>Stenosarchaea group</taxon>
        <taxon>Halobacteria</taxon>
        <taxon>Halobacteriales</taxon>
        <taxon>Halococcaceae</taxon>
        <taxon>Halalkalicoccus</taxon>
    </lineage>
</organism>
<dbReference type="InterPro" id="IPR005530">
    <property type="entry name" value="SPW"/>
</dbReference>
<feature type="transmembrane region" description="Helical" evidence="1">
    <location>
        <begin position="7"/>
        <end position="30"/>
    </location>
</feature>
<protein>
    <recommendedName>
        <fullName evidence="2">SPW repeat-containing integral membrane domain-containing protein</fullName>
    </recommendedName>
</protein>
<dbReference type="Pfam" id="PF03779">
    <property type="entry name" value="SPW"/>
    <property type="match status" value="1"/>
</dbReference>
<evidence type="ECO:0000256" key="1">
    <source>
        <dbReference type="SAM" id="Phobius"/>
    </source>
</evidence>
<dbReference type="AlphaFoldDB" id="A0A151A990"/>
<feature type="domain" description="SPW repeat-containing integral membrane" evidence="2">
    <location>
        <begin position="7"/>
        <end position="102"/>
    </location>
</feature>
<comment type="caution">
    <text evidence="3">The sequence shown here is derived from an EMBL/GenBank/DDBJ whole genome shotgun (WGS) entry which is preliminary data.</text>
</comment>
<evidence type="ECO:0000313" key="4">
    <source>
        <dbReference type="Proteomes" id="UP000075321"/>
    </source>
</evidence>
<dbReference type="PATRIC" id="fig|1008153.3.peg.4313"/>
<keyword evidence="1" id="KW-0812">Transmembrane</keyword>